<dbReference type="InterPro" id="IPR016193">
    <property type="entry name" value="Cytidine_deaminase-like"/>
</dbReference>
<evidence type="ECO:0000256" key="4">
    <source>
        <dbReference type="ARBA" id="ARBA00022723"/>
    </source>
</evidence>
<dbReference type="UniPathway" id="UPA00275">
    <property type="reaction ID" value="UER00401"/>
</dbReference>
<evidence type="ECO:0000259" key="9">
    <source>
        <dbReference type="PROSITE" id="PS51747"/>
    </source>
</evidence>
<proteinExistence type="predicted"/>
<reference evidence="10" key="1">
    <citation type="submission" date="2020-05" db="EMBL/GenBank/DDBJ databases">
        <authorList>
            <person name="Chiriac C."/>
            <person name="Salcher M."/>
            <person name="Ghai R."/>
            <person name="Kavagutti S V."/>
        </authorList>
    </citation>
    <scope>NUCLEOTIDE SEQUENCE</scope>
</reference>
<dbReference type="PROSITE" id="PS00903">
    <property type="entry name" value="CYT_DCMP_DEAMINASES_1"/>
    <property type="match status" value="1"/>
</dbReference>
<evidence type="ECO:0000256" key="7">
    <source>
        <dbReference type="ARBA" id="ARBA00023002"/>
    </source>
</evidence>
<dbReference type="GO" id="GO:0008835">
    <property type="term" value="F:diaminohydroxyphosphoribosylaminopyrimidine deaminase activity"/>
    <property type="evidence" value="ECO:0007669"/>
    <property type="project" value="InterPro"/>
</dbReference>
<dbReference type="GO" id="GO:0008703">
    <property type="term" value="F:5-amino-6-(5-phosphoribosylamino)uracil reductase activity"/>
    <property type="evidence" value="ECO:0007669"/>
    <property type="project" value="InterPro"/>
</dbReference>
<keyword evidence="7" id="KW-0560">Oxidoreductase</keyword>
<evidence type="ECO:0000256" key="3">
    <source>
        <dbReference type="ARBA" id="ARBA00022619"/>
    </source>
</evidence>
<dbReference type="GO" id="GO:0009231">
    <property type="term" value="P:riboflavin biosynthetic process"/>
    <property type="evidence" value="ECO:0007669"/>
    <property type="project" value="UniProtKB-UniPathway"/>
</dbReference>
<dbReference type="InterPro" id="IPR050765">
    <property type="entry name" value="Riboflavin_Biosynth_HTPR"/>
</dbReference>
<dbReference type="PROSITE" id="PS51747">
    <property type="entry name" value="CYT_DCMP_DEAMINASES_2"/>
    <property type="match status" value="1"/>
</dbReference>
<dbReference type="Gene3D" id="3.40.430.10">
    <property type="entry name" value="Dihydrofolate Reductase, subunit A"/>
    <property type="match status" value="1"/>
</dbReference>
<evidence type="ECO:0000256" key="8">
    <source>
        <dbReference type="ARBA" id="ARBA00023268"/>
    </source>
</evidence>
<gene>
    <name evidence="10" type="ORF">UFOPK1581_00338</name>
</gene>
<organism evidence="10">
    <name type="scientific">freshwater metagenome</name>
    <dbReference type="NCBI Taxonomy" id="449393"/>
    <lineage>
        <taxon>unclassified sequences</taxon>
        <taxon>metagenomes</taxon>
        <taxon>ecological metagenomes</taxon>
    </lineage>
</organism>
<evidence type="ECO:0000313" key="10">
    <source>
        <dbReference type="EMBL" id="CAB4553578.1"/>
    </source>
</evidence>
<dbReference type="InterPro" id="IPR004794">
    <property type="entry name" value="Eubact_RibD"/>
</dbReference>
<dbReference type="GO" id="GO:0008270">
    <property type="term" value="F:zinc ion binding"/>
    <property type="evidence" value="ECO:0007669"/>
    <property type="project" value="InterPro"/>
</dbReference>
<evidence type="ECO:0000256" key="5">
    <source>
        <dbReference type="ARBA" id="ARBA00022833"/>
    </source>
</evidence>
<comment type="pathway">
    <text evidence="1">Cofactor biosynthesis; riboflavin biosynthesis; 5-amino-6-(D-ribitylamino)uracil from GTP: step 2/4.</text>
</comment>
<comment type="pathway">
    <text evidence="2">Cofactor biosynthesis; riboflavin biosynthesis; 5-amino-6-(D-ribitylamino)uracil from GTP: step 3/4.</text>
</comment>
<keyword evidence="3" id="KW-0686">Riboflavin biosynthesis</keyword>
<dbReference type="SUPFAM" id="SSF53597">
    <property type="entry name" value="Dihydrofolate reductase-like"/>
    <property type="match status" value="1"/>
</dbReference>
<sequence length="343" mass="36105">MSKLSLDDAMTRALELALKGPITGVNPQVGAVILSAQGELIGEGYHKGSGTEHAEVVAINAALNGAPKLPAGSTAIVTLEPCNHTGKTGPCAQALIEAGVSKVVFASSDPGDQSSGGAETLRSAGIEVVSGFHADKADKQSRVWLTAAKHKRPFVTLKWASSIDGRAAAQDGSSKWISGEASRQDAHQRRSEVDAILVGTGTALIDDPELTARKPDGSLYEQQPLRVVLGERELPAELRVFNNDAETLTLKTQSIHGALSELYEKGIKHVLVEGGPTLASRFVQLDLVDEFVIYLAPKLLGGDKLAIGSIDVPSIQDAKNLEFVEINTLGSDIQIIAKPVGRS</sequence>
<accession>A0A6J6CV19</accession>
<dbReference type="SUPFAM" id="SSF53927">
    <property type="entry name" value="Cytidine deaminase-like"/>
    <property type="match status" value="1"/>
</dbReference>
<dbReference type="InterPro" id="IPR002734">
    <property type="entry name" value="RibDG_C"/>
</dbReference>
<dbReference type="AlphaFoldDB" id="A0A6J6CV19"/>
<keyword evidence="6" id="KW-0521">NADP</keyword>
<dbReference type="PIRSF" id="PIRSF006769">
    <property type="entry name" value="RibD"/>
    <property type="match status" value="1"/>
</dbReference>
<name>A0A6J6CV19_9ZZZZ</name>
<dbReference type="Pfam" id="PF00383">
    <property type="entry name" value="dCMP_cyt_deam_1"/>
    <property type="match status" value="1"/>
</dbReference>
<evidence type="ECO:0000256" key="6">
    <source>
        <dbReference type="ARBA" id="ARBA00022857"/>
    </source>
</evidence>
<dbReference type="PANTHER" id="PTHR38011:SF7">
    <property type="entry name" value="2,5-DIAMINO-6-RIBOSYLAMINO-4(3H)-PYRIMIDINONE 5'-PHOSPHATE REDUCTASE"/>
    <property type="match status" value="1"/>
</dbReference>
<dbReference type="Pfam" id="PF01872">
    <property type="entry name" value="RibD_C"/>
    <property type="match status" value="1"/>
</dbReference>
<feature type="domain" description="CMP/dCMP-type deaminase" evidence="9">
    <location>
        <begin position="4"/>
        <end position="129"/>
    </location>
</feature>
<dbReference type="Gene3D" id="3.40.140.10">
    <property type="entry name" value="Cytidine Deaminase, domain 2"/>
    <property type="match status" value="1"/>
</dbReference>
<keyword evidence="4" id="KW-0479">Metal-binding</keyword>
<dbReference type="PANTHER" id="PTHR38011">
    <property type="entry name" value="DIHYDROFOLATE REDUCTASE FAMILY PROTEIN (AFU_ORTHOLOGUE AFUA_8G06820)"/>
    <property type="match status" value="1"/>
</dbReference>
<keyword evidence="8" id="KW-0511">Multifunctional enzyme</keyword>
<protein>
    <submittedName>
        <fullName evidence="10">Unannotated protein</fullName>
    </submittedName>
</protein>
<evidence type="ECO:0000256" key="2">
    <source>
        <dbReference type="ARBA" id="ARBA00004910"/>
    </source>
</evidence>
<dbReference type="EMBL" id="CAEZTB010000039">
    <property type="protein sequence ID" value="CAB4553578.1"/>
    <property type="molecule type" value="Genomic_DNA"/>
</dbReference>
<dbReference type="NCBIfam" id="TIGR00326">
    <property type="entry name" value="eubact_ribD"/>
    <property type="match status" value="1"/>
</dbReference>
<dbReference type="InterPro" id="IPR024072">
    <property type="entry name" value="DHFR-like_dom_sf"/>
</dbReference>
<dbReference type="InterPro" id="IPR002125">
    <property type="entry name" value="CMP_dCMP_dom"/>
</dbReference>
<evidence type="ECO:0000256" key="1">
    <source>
        <dbReference type="ARBA" id="ARBA00004882"/>
    </source>
</evidence>
<dbReference type="CDD" id="cd01284">
    <property type="entry name" value="Riboflavin_deaminase-reductase"/>
    <property type="match status" value="1"/>
</dbReference>
<keyword evidence="5" id="KW-0862">Zinc</keyword>
<dbReference type="InterPro" id="IPR016192">
    <property type="entry name" value="APOBEC/CMP_deaminase_Zn-bd"/>
</dbReference>